<evidence type="ECO:0000313" key="3">
    <source>
        <dbReference type="WBParaSite" id="SMUV_0000134101-mRNA-1"/>
    </source>
</evidence>
<dbReference type="Proteomes" id="UP000046393">
    <property type="component" value="Unplaced"/>
</dbReference>
<organism evidence="2 3">
    <name type="scientific">Syphacia muris</name>
    <dbReference type="NCBI Taxonomy" id="451379"/>
    <lineage>
        <taxon>Eukaryota</taxon>
        <taxon>Metazoa</taxon>
        <taxon>Ecdysozoa</taxon>
        <taxon>Nematoda</taxon>
        <taxon>Chromadorea</taxon>
        <taxon>Rhabditida</taxon>
        <taxon>Spirurina</taxon>
        <taxon>Oxyuridomorpha</taxon>
        <taxon>Oxyuroidea</taxon>
        <taxon>Oxyuridae</taxon>
        <taxon>Syphacia</taxon>
    </lineage>
</organism>
<keyword evidence="1" id="KW-0732">Signal</keyword>
<feature type="signal peptide" evidence="1">
    <location>
        <begin position="1"/>
        <end position="18"/>
    </location>
</feature>
<accession>A0A0N5AB15</accession>
<name>A0A0N5AB15_9BILA</name>
<dbReference type="WBParaSite" id="SMUV_0000134101-mRNA-1">
    <property type="protein sequence ID" value="SMUV_0000134101-mRNA-1"/>
    <property type="gene ID" value="SMUV_0000134101"/>
</dbReference>
<feature type="chain" id="PRO_5005893119" evidence="1">
    <location>
        <begin position="19"/>
        <end position="168"/>
    </location>
</feature>
<evidence type="ECO:0000313" key="2">
    <source>
        <dbReference type="Proteomes" id="UP000046393"/>
    </source>
</evidence>
<evidence type="ECO:0000256" key="1">
    <source>
        <dbReference type="SAM" id="SignalP"/>
    </source>
</evidence>
<reference evidence="3" key="1">
    <citation type="submission" date="2017-02" db="UniProtKB">
        <authorList>
            <consortium name="WormBaseParasite"/>
        </authorList>
    </citation>
    <scope>IDENTIFICATION</scope>
</reference>
<proteinExistence type="predicted"/>
<sequence>MYVAFIFSILLAQSFSHANYHIPETGIAGASSSTPSLSGLPSRAPRFSSPSFIPTPINFADYNYIDTISYNNFPNTQSIPHKSPHLIDNAYKRGLDNYNYPDIFKVMAKLGQQNPDDLRQPLAELFPYDYDSGAEQQPLDEIIYPNYNLPLANKQSSKRFLYCYQLES</sequence>
<keyword evidence="2" id="KW-1185">Reference proteome</keyword>
<protein>
    <submittedName>
        <fullName evidence="3">Secreted protein</fullName>
    </submittedName>
</protein>
<dbReference type="AlphaFoldDB" id="A0A0N5AB15"/>